<evidence type="ECO:0000313" key="2">
    <source>
        <dbReference type="EMBL" id="KAF8686797.1"/>
    </source>
</evidence>
<evidence type="ECO:0000313" key="3">
    <source>
        <dbReference type="Proteomes" id="UP000636709"/>
    </source>
</evidence>
<evidence type="ECO:0000256" key="1">
    <source>
        <dbReference type="ARBA" id="ARBA00008626"/>
    </source>
</evidence>
<comment type="similarity">
    <text evidence="1">Belongs to the PHF5 family.</text>
</comment>
<dbReference type="AlphaFoldDB" id="A0A835BBA3"/>
<dbReference type="EMBL" id="JACEFO010002060">
    <property type="protein sequence ID" value="KAF8686797.1"/>
    <property type="molecule type" value="Genomic_DNA"/>
</dbReference>
<comment type="caution">
    <text evidence="2">The sequence shown here is derived from an EMBL/GenBank/DDBJ whole genome shotgun (WGS) entry which is preliminary data.</text>
</comment>
<accession>A0A835BBA3</accession>
<proteinExistence type="inferred from homology"/>
<name>A0A835BBA3_9POAL</name>
<keyword evidence="3" id="KW-1185">Reference proteome</keyword>
<gene>
    <name evidence="2" type="ORF">HU200_043407</name>
</gene>
<sequence>MAKHHPDLIMCRKAAWHSPFGRLCEKCDEWSSATPMYACTLVRVCDECNYGSFQAVRLLRRCGTQTAYYCKRKCTQQRRTGTCPKIVKPR</sequence>
<dbReference type="InterPro" id="IPR005345">
    <property type="entry name" value="PHF5"/>
</dbReference>
<protein>
    <submittedName>
        <fullName evidence="2">Uncharacterized protein</fullName>
    </submittedName>
</protein>
<dbReference type="PANTHER" id="PTHR13120">
    <property type="entry name" value="PHD FINGER-LIKE DOMAIN-CONTAINING PROTEIN 5A"/>
    <property type="match status" value="1"/>
</dbReference>
<dbReference type="Proteomes" id="UP000636709">
    <property type="component" value="Unassembled WGS sequence"/>
</dbReference>
<dbReference type="GO" id="GO:0000398">
    <property type="term" value="P:mRNA splicing, via spliceosome"/>
    <property type="evidence" value="ECO:0007669"/>
    <property type="project" value="InterPro"/>
</dbReference>
<organism evidence="2 3">
    <name type="scientific">Digitaria exilis</name>
    <dbReference type="NCBI Taxonomy" id="1010633"/>
    <lineage>
        <taxon>Eukaryota</taxon>
        <taxon>Viridiplantae</taxon>
        <taxon>Streptophyta</taxon>
        <taxon>Embryophyta</taxon>
        <taxon>Tracheophyta</taxon>
        <taxon>Spermatophyta</taxon>
        <taxon>Magnoliopsida</taxon>
        <taxon>Liliopsida</taxon>
        <taxon>Poales</taxon>
        <taxon>Poaceae</taxon>
        <taxon>PACMAD clade</taxon>
        <taxon>Panicoideae</taxon>
        <taxon>Panicodae</taxon>
        <taxon>Paniceae</taxon>
        <taxon>Anthephorinae</taxon>
        <taxon>Digitaria</taxon>
    </lineage>
</organism>
<reference evidence="2" key="1">
    <citation type="submission" date="2020-07" db="EMBL/GenBank/DDBJ databases">
        <title>Genome sequence and genetic diversity analysis of an under-domesticated orphan crop, white fonio (Digitaria exilis).</title>
        <authorList>
            <person name="Bennetzen J.L."/>
            <person name="Chen S."/>
            <person name="Ma X."/>
            <person name="Wang X."/>
            <person name="Yssel A.E.J."/>
            <person name="Chaluvadi S.R."/>
            <person name="Johnson M."/>
            <person name="Gangashetty P."/>
            <person name="Hamidou F."/>
            <person name="Sanogo M.D."/>
            <person name="Zwaenepoel A."/>
            <person name="Wallace J."/>
            <person name="Van De Peer Y."/>
            <person name="Van Deynze A."/>
        </authorList>
    </citation>
    <scope>NUCLEOTIDE SEQUENCE</scope>
    <source>
        <tissue evidence="2">Leaves</tissue>
    </source>
</reference>
<dbReference type="Pfam" id="PF03660">
    <property type="entry name" value="PHF5"/>
    <property type="match status" value="1"/>
</dbReference>